<feature type="domain" description="Peptidase S9 prolyl oligopeptidase catalytic" evidence="1">
    <location>
        <begin position="422"/>
        <end position="628"/>
    </location>
</feature>
<organism evidence="2 3">
    <name type="scientific">Halopseudomonas phragmitis</name>
    <dbReference type="NCBI Taxonomy" id="1931241"/>
    <lineage>
        <taxon>Bacteria</taxon>
        <taxon>Pseudomonadati</taxon>
        <taxon>Pseudomonadota</taxon>
        <taxon>Gammaproteobacteria</taxon>
        <taxon>Pseudomonadales</taxon>
        <taxon>Pseudomonadaceae</taxon>
        <taxon>Halopseudomonas</taxon>
    </lineage>
</organism>
<accession>A0A1V0B8S7</accession>
<dbReference type="Pfam" id="PF00326">
    <property type="entry name" value="Peptidase_S9"/>
    <property type="match status" value="1"/>
</dbReference>
<dbReference type="KEGG" id="ppha:BVH74_17000"/>
<dbReference type="STRING" id="1931241.BVH74_17000"/>
<evidence type="ECO:0000313" key="3">
    <source>
        <dbReference type="Proteomes" id="UP000243488"/>
    </source>
</evidence>
<dbReference type="GO" id="GO:0008236">
    <property type="term" value="F:serine-type peptidase activity"/>
    <property type="evidence" value="ECO:0007669"/>
    <property type="project" value="InterPro"/>
</dbReference>
<dbReference type="PANTHER" id="PTHR43056">
    <property type="entry name" value="PEPTIDASE S9 PROLYL OLIGOPEPTIDASE"/>
    <property type="match status" value="1"/>
</dbReference>
<evidence type="ECO:0000313" key="2">
    <source>
        <dbReference type="EMBL" id="AQZ96346.1"/>
    </source>
</evidence>
<evidence type="ECO:0000259" key="1">
    <source>
        <dbReference type="Pfam" id="PF00326"/>
    </source>
</evidence>
<dbReference type="InterPro" id="IPR050585">
    <property type="entry name" value="Xaa-Pro_dipeptidyl-ppase/CocE"/>
</dbReference>
<name>A0A1V0B8S7_9GAMM</name>
<dbReference type="SUPFAM" id="SSF82171">
    <property type="entry name" value="DPP6 N-terminal domain-like"/>
    <property type="match status" value="1"/>
</dbReference>
<dbReference type="RefSeq" id="WP_080051254.1">
    <property type="nucleotide sequence ID" value="NZ_CP020100.1"/>
</dbReference>
<dbReference type="Proteomes" id="UP000243488">
    <property type="component" value="Chromosome"/>
</dbReference>
<dbReference type="Gene3D" id="3.40.50.1820">
    <property type="entry name" value="alpha/beta hydrolase"/>
    <property type="match status" value="1"/>
</dbReference>
<keyword evidence="3" id="KW-1185">Reference proteome</keyword>
<dbReference type="EMBL" id="CP020100">
    <property type="protein sequence ID" value="AQZ96346.1"/>
    <property type="molecule type" value="Genomic_DNA"/>
</dbReference>
<dbReference type="PANTHER" id="PTHR43056:SF5">
    <property type="entry name" value="PEPTIDASE S9 PROLYL OLIGOPEPTIDASE CATALYTIC DOMAIN-CONTAINING PROTEIN"/>
    <property type="match status" value="1"/>
</dbReference>
<dbReference type="InterPro" id="IPR001375">
    <property type="entry name" value="Peptidase_S9_cat"/>
</dbReference>
<dbReference type="InterPro" id="IPR029058">
    <property type="entry name" value="AB_hydrolase_fold"/>
</dbReference>
<dbReference type="AlphaFoldDB" id="A0A1V0B8S7"/>
<sequence>MSVPRGSSVKVEPYGHWNTDFSARQAVVAGTDYADLCCDEQRLLWVEFQPGDGRNVVVEWTEAGLRRLTPEGYSVHSRVYEYGGGALCLAGEALVFIDDADQALYYQALDSDDCQRLFGREHCRYGGLRFDARRRQVLAVEECHAGQRVTHRLVSIGLDGLRQVLIEGADFYNSPCLSPDGDQLAWIEWSRPDLPWTRTRLGIGQLDQAGRVVMFHYADSTGNESIQQPSWSPEGELICLSDRRGYWMPWRIDGDGGWQPLPAQTADHASAPWQLNPQHYADLPSRWLALSWFEGGLGHLALRQRETAEERRLAHGYTRFRALTHNRHWLFCIAGSPTCSAAIVRINPHNGELSVLSQASSALAEADIAKPRRLLYLSGQGDTAHGFFYPPCNSQVRGPADQRPPLVIFTHGGPTSACYATLDNRIQFWTQRGFAVADLNYRGSSNFGRAYRDKLRHGWGQVDVEDVLAVIDHLAHQGSIDPERVFIRGQSAGGYTTLCSLVAASERFRAAASLYGVSDPLRLRAITHKFEADYIDWLIGHPQTDAVRYQQRSPLAQAERIRTPVIFFQGLQDAVVLPEQTKQMVQALEDNGVPVQCVTFAEERHGFRRPDNLARVLEQELGFYRAWL</sequence>
<gene>
    <name evidence="2" type="ORF">BVH74_17000</name>
</gene>
<reference evidence="2 3" key="1">
    <citation type="submission" date="2017-03" db="EMBL/GenBank/DDBJ databases">
        <title>Complete genome sequence of the novel DNRA strain Pseudomonas sp. S-6-2 isolated from Chinese polluted river sediment. Journal of Biotechnology.</title>
        <authorList>
            <person name="Li J."/>
            <person name="Xiang F."/>
            <person name="Wang L."/>
            <person name="Xi L."/>
            <person name="Liu J."/>
        </authorList>
    </citation>
    <scope>NUCLEOTIDE SEQUENCE [LARGE SCALE GENOMIC DNA]</scope>
    <source>
        <strain evidence="2 3">S-6-2</strain>
    </source>
</reference>
<proteinExistence type="predicted"/>
<protein>
    <recommendedName>
        <fullName evidence="1">Peptidase S9 prolyl oligopeptidase catalytic domain-containing protein</fullName>
    </recommendedName>
</protein>
<dbReference type="SUPFAM" id="SSF53474">
    <property type="entry name" value="alpha/beta-Hydrolases"/>
    <property type="match status" value="1"/>
</dbReference>
<dbReference type="GO" id="GO:0006508">
    <property type="term" value="P:proteolysis"/>
    <property type="evidence" value="ECO:0007669"/>
    <property type="project" value="InterPro"/>
</dbReference>